<sequence length="297" mass="33752">MKRQCLERNSVSRLTLAPVSWSPLRLREDEALLVDWVDKGEKVVLLNKEFDDSNSHTCEGVMSTKTGYSVRQEDDTTYDRGGLRSPSFAPQSPCYVPRSPCYVPRSPCYVLKSPSYSPQSPAYVPGSPSYVLRSPSYRPRSPNYAPRSPRYDQRRPSYTPNNLPVAEWSPVYVPESSIYTRESPLYVQQTPIYAPRSPSFTPNTPLATPHSTPGQTDASFSTLRVSPSPSSSYVEQDYDTAEILVAESIIDHVVFHDGSRHYLVKWEGSGELTWESERWIRESVLCDEYERGLKDYE</sequence>
<dbReference type="Gene3D" id="2.40.50.40">
    <property type="match status" value="1"/>
</dbReference>
<gene>
    <name evidence="4" type="ORF">QBC41DRAFT_109927</name>
</gene>
<feature type="region of interest" description="Disordered" evidence="2">
    <location>
        <begin position="115"/>
        <end position="160"/>
    </location>
</feature>
<reference evidence="4" key="1">
    <citation type="submission" date="2023-06" db="EMBL/GenBank/DDBJ databases">
        <title>Genome-scale phylogeny and comparative genomics of the fungal order Sordariales.</title>
        <authorList>
            <consortium name="Lawrence Berkeley National Laboratory"/>
            <person name="Hensen N."/>
            <person name="Bonometti L."/>
            <person name="Westerberg I."/>
            <person name="Brannstrom I.O."/>
            <person name="Guillou S."/>
            <person name="Cros-Aarteil S."/>
            <person name="Calhoun S."/>
            <person name="Haridas S."/>
            <person name="Kuo A."/>
            <person name="Mondo S."/>
            <person name="Pangilinan J."/>
            <person name="Riley R."/>
            <person name="Labutti K."/>
            <person name="Andreopoulos B."/>
            <person name="Lipzen A."/>
            <person name="Chen C."/>
            <person name="Yanf M."/>
            <person name="Daum C."/>
            <person name="Ng V."/>
            <person name="Clum A."/>
            <person name="Steindorff A."/>
            <person name="Ohm R."/>
            <person name="Martin F."/>
            <person name="Silar P."/>
            <person name="Natvig D."/>
            <person name="Lalanne C."/>
            <person name="Gautier V."/>
            <person name="Ament-Velasquez S.L."/>
            <person name="Kruys A."/>
            <person name="Hutchinson M.I."/>
            <person name="Powell A.J."/>
            <person name="Barry K."/>
            <person name="Miller A.N."/>
            <person name="Grigoriev I.V."/>
            <person name="Debuchy R."/>
            <person name="Gladieux P."/>
            <person name="Thoren M.H."/>
            <person name="Johannesson H."/>
        </authorList>
    </citation>
    <scope>NUCLEOTIDE SEQUENCE</scope>
    <source>
        <strain evidence="4">CBS 307.81</strain>
    </source>
</reference>
<feature type="region of interest" description="Disordered" evidence="2">
    <location>
        <begin position="197"/>
        <end position="232"/>
    </location>
</feature>
<comment type="subunit">
    <text evidence="1">Component of the NuA4 histone acetyltransferase complex.</text>
</comment>
<dbReference type="InterPro" id="IPR000953">
    <property type="entry name" value="Chromo/chromo_shadow_dom"/>
</dbReference>
<dbReference type="InterPro" id="IPR016197">
    <property type="entry name" value="Chromo-like_dom_sf"/>
</dbReference>
<dbReference type="GO" id="GO:0006338">
    <property type="term" value="P:chromatin remodeling"/>
    <property type="evidence" value="ECO:0007669"/>
    <property type="project" value="UniProtKB-ARBA"/>
</dbReference>
<dbReference type="PROSITE" id="PS50013">
    <property type="entry name" value="CHROMO_2"/>
    <property type="match status" value="1"/>
</dbReference>
<evidence type="ECO:0000313" key="4">
    <source>
        <dbReference type="EMBL" id="KAK0669373.1"/>
    </source>
</evidence>
<dbReference type="SUPFAM" id="SSF54160">
    <property type="entry name" value="Chromo domain-like"/>
    <property type="match status" value="1"/>
</dbReference>
<accession>A0AA39ZEB5</accession>
<dbReference type="AlphaFoldDB" id="A0AA39ZEB5"/>
<feature type="compositionally biased region" description="Polar residues" evidence="2">
    <location>
        <begin position="198"/>
        <end position="225"/>
    </location>
</feature>
<evidence type="ECO:0000256" key="1">
    <source>
        <dbReference type="ARBA" id="ARBA00011353"/>
    </source>
</evidence>
<protein>
    <recommendedName>
        <fullName evidence="3">Chromo domain-containing protein</fullName>
    </recommendedName>
</protein>
<feature type="region of interest" description="Disordered" evidence="2">
    <location>
        <begin position="64"/>
        <end position="84"/>
    </location>
</feature>
<dbReference type="EMBL" id="JAULSY010000044">
    <property type="protein sequence ID" value="KAK0669373.1"/>
    <property type="molecule type" value="Genomic_DNA"/>
</dbReference>
<organism evidence="4 5">
    <name type="scientific">Cercophora samala</name>
    <dbReference type="NCBI Taxonomy" id="330535"/>
    <lineage>
        <taxon>Eukaryota</taxon>
        <taxon>Fungi</taxon>
        <taxon>Dikarya</taxon>
        <taxon>Ascomycota</taxon>
        <taxon>Pezizomycotina</taxon>
        <taxon>Sordariomycetes</taxon>
        <taxon>Sordariomycetidae</taxon>
        <taxon>Sordariales</taxon>
        <taxon>Lasiosphaeriaceae</taxon>
        <taxon>Cercophora</taxon>
    </lineage>
</organism>
<feature type="compositionally biased region" description="Basic and acidic residues" evidence="2">
    <location>
        <begin position="71"/>
        <end position="82"/>
    </location>
</feature>
<comment type="caution">
    <text evidence="4">The sequence shown here is derived from an EMBL/GenBank/DDBJ whole genome shotgun (WGS) entry which is preliminary data.</text>
</comment>
<evidence type="ECO:0000256" key="2">
    <source>
        <dbReference type="SAM" id="MobiDB-lite"/>
    </source>
</evidence>
<evidence type="ECO:0000259" key="3">
    <source>
        <dbReference type="PROSITE" id="PS50013"/>
    </source>
</evidence>
<keyword evidence="5" id="KW-1185">Reference proteome</keyword>
<feature type="domain" description="Chromo" evidence="3">
    <location>
        <begin position="244"/>
        <end position="297"/>
    </location>
</feature>
<dbReference type="Proteomes" id="UP001174997">
    <property type="component" value="Unassembled WGS sequence"/>
</dbReference>
<evidence type="ECO:0000313" key="5">
    <source>
        <dbReference type="Proteomes" id="UP001174997"/>
    </source>
</evidence>
<proteinExistence type="predicted"/>
<name>A0AA39ZEB5_9PEZI</name>